<dbReference type="WBParaSite" id="PS1159_v2.g7725.t1">
    <property type="protein sequence ID" value="PS1159_v2.g7725.t1"/>
    <property type="gene ID" value="PS1159_v2.g7725"/>
</dbReference>
<sequence>MGCSQSTNQVVPCNIYDDSIEKHFSSTFSSSKIFGSSIESKSTASEASISSKTGFIGKSLTEDKNKFHKKNENFNANKFQRQSSLDSNFSENGSLPGSYSYDYSKMLNLEEYSIDTSRAKSNLNVVTLCAKKLGIKDFPEGRHDGKPANIYWHSVVFNDMKSIVKSPESKINKFPGMTELAKKISLTQSILSMQQLFPNEYGFYPKSWVLPAQLNDFHNYCSTTKQSSWFIVKPDDGAQGTGIYLIQNNNQLQDTNSKQLIQEYIDDPFLMSDQLKFDFRVYAVIKSINPLSIYIAREGMARFCTEKYSKPTSSNFENLYSHLTNYSLNKENTSYIHSTNLKDQLKGSKRLLSTVFHQMESHGVRTRRLWHGIKMIVVKTVLAMVPEIMLNYEHYFNDVPGPQCFQIMGFDIIVKKDGTPILLEVNSAPSLSIDHNVFTEEVSPPVRSIVDEMIKVPLVRDTILLVLNQLENQYTHVNVA</sequence>
<organism evidence="1 2">
    <name type="scientific">Panagrolaimus sp. PS1159</name>
    <dbReference type="NCBI Taxonomy" id="55785"/>
    <lineage>
        <taxon>Eukaryota</taxon>
        <taxon>Metazoa</taxon>
        <taxon>Ecdysozoa</taxon>
        <taxon>Nematoda</taxon>
        <taxon>Chromadorea</taxon>
        <taxon>Rhabditida</taxon>
        <taxon>Tylenchina</taxon>
        <taxon>Panagrolaimomorpha</taxon>
        <taxon>Panagrolaimoidea</taxon>
        <taxon>Panagrolaimidae</taxon>
        <taxon>Panagrolaimus</taxon>
    </lineage>
</organism>
<name>A0AC35GR89_9BILA</name>
<reference evidence="2" key="1">
    <citation type="submission" date="2022-11" db="UniProtKB">
        <authorList>
            <consortium name="WormBaseParasite"/>
        </authorList>
    </citation>
    <scope>IDENTIFICATION</scope>
</reference>
<accession>A0AC35GR89</accession>
<evidence type="ECO:0000313" key="1">
    <source>
        <dbReference type="Proteomes" id="UP000887580"/>
    </source>
</evidence>
<proteinExistence type="predicted"/>
<evidence type="ECO:0000313" key="2">
    <source>
        <dbReference type="WBParaSite" id="PS1159_v2.g7725.t1"/>
    </source>
</evidence>
<protein>
    <submittedName>
        <fullName evidence="2">Tubulin-tyrosine ligase family protein</fullName>
    </submittedName>
</protein>
<dbReference type="Proteomes" id="UP000887580">
    <property type="component" value="Unplaced"/>
</dbReference>